<dbReference type="RefSeq" id="WP_188992966.1">
    <property type="nucleotide sequence ID" value="NZ_BMHP01000002.1"/>
</dbReference>
<feature type="signal peptide" evidence="2">
    <location>
        <begin position="1"/>
        <end position="24"/>
    </location>
</feature>
<name>A0A917DUF6_9BACL</name>
<reference evidence="3" key="1">
    <citation type="journal article" date="2014" name="Int. J. Syst. Evol. Microbiol.">
        <title>Complete genome sequence of Corynebacterium casei LMG S-19264T (=DSM 44701T), isolated from a smear-ripened cheese.</title>
        <authorList>
            <consortium name="US DOE Joint Genome Institute (JGI-PGF)"/>
            <person name="Walter F."/>
            <person name="Albersmeier A."/>
            <person name="Kalinowski J."/>
            <person name="Ruckert C."/>
        </authorList>
    </citation>
    <scope>NUCLEOTIDE SEQUENCE</scope>
    <source>
        <strain evidence="3">CGMCC 1.15178</strain>
    </source>
</reference>
<keyword evidence="4" id="KW-1185">Reference proteome</keyword>
<dbReference type="EMBL" id="BMHP01000002">
    <property type="protein sequence ID" value="GGD72075.1"/>
    <property type="molecule type" value="Genomic_DNA"/>
</dbReference>
<feature type="region of interest" description="Disordered" evidence="1">
    <location>
        <begin position="31"/>
        <end position="63"/>
    </location>
</feature>
<evidence type="ECO:0000256" key="2">
    <source>
        <dbReference type="SAM" id="SignalP"/>
    </source>
</evidence>
<evidence type="ECO:0000313" key="4">
    <source>
        <dbReference type="Proteomes" id="UP000612456"/>
    </source>
</evidence>
<proteinExistence type="predicted"/>
<dbReference type="PANTHER" id="PTHR43649">
    <property type="entry name" value="ARABINOSE-BINDING PROTEIN-RELATED"/>
    <property type="match status" value="1"/>
</dbReference>
<comment type="caution">
    <text evidence="3">The sequence shown here is derived from an EMBL/GenBank/DDBJ whole genome shotgun (WGS) entry which is preliminary data.</text>
</comment>
<dbReference type="Gene3D" id="3.40.190.10">
    <property type="entry name" value="Periplasmic binding protein-like II"/>
    <property type="match status" value="1"/>
</dbReference>
<accession>A0A917DUF6</accession>
<evidence type="ECO:0000256" key="1">
    <source>
        <dbReference type="SAM" id="MobiDB-lite"/>
    </source>
</evidence>
<dbReference type="InterPro" id="IPR050490">
    <property type="entry name" value="Bact_solute-bd_prot1"/>
</dbReference>
<dbReference type="AlphaFoldDB" id="A0A917DUF6"/>
<protein>
    <submittedName>
        <fullName evidence="3">ABC transporter substrate-binding protein</fullName>
    </submittedName>
</protein>
<dbReference type="PANTHER" id="PTHR43649:SF12">
    <property type="entry name" value="DIACETYLCHITOBIOSE BINDING PROTEIN DASA"/>
    <property type="match status" value="1"/>
</dbReference>
<dbReference type="Proteomes" id="UP000612456">
    <property type="component" value="Unassembled WGS sequence"/>
</dbReference>
<feature type="compositionally biased region" description="Low complexity" evidence="1">
    <location>
        <begin position="44"/>
        <end position="55"/>
    </location>
</feature>
<sequence length="518" mass="58034">MRKKWEKKLWVLCCLSIVTALALAGCANNEKTDDNQKAGANKPAVNGNAADNGGNEPNDQKPVNLRITTQIFTPTEDKTPTEATPTPRVALDKIIEDFQKENPSIKVEVVKAPSSSQDEYLTWMTTKIASGDAPDIAWPTDQPQGWAEKGWLLPVDSFMDQPNPYFDETTKWIDTFTNHELIQKFNNGSRYTIPIMQAAGASTTFYYNIDIFEKLNLPVPKTWKQLVDAATAIKEAGYVPIIPSVENKGPTMWQLGSVSVPVLTNKFINDFNYTGAQSPGDMKGDEFIRAINKGIISQDKPEVQEVWKQYKAFAQTWPQGWATQDMKPLWREGKAAIREGGMWELSEELSDTKRTFRWGVFPIPVLGSDSTPYASDYPKEKGFPKNMQAMFNLAIVKPTVEKKGSTDAAVKFLHYLTKVDVNEYMVNEIPAGRPTVQGAASLPVFDAIQETETAVFPEINLGMNVWFNAEANDAIRRNVTTWITNKMDDKEFFANIQKAFDNGVKKVIESDGIDTSKW</sequence>
<dbReference type="SUPFAM" id="SSF53850">
    <property type="entry name" value="Periplasmic binding protein-like II"/>
    <property type="match status" value="1"/>
</dbReference>
<reference evidence="3" key="2">
    <citation type="submission" date="2020-09" db="EMBL/GenBank/DDBJ databases">
        <authorList>
            <person name="Sun Q."/>
            <person name="Zhou Y."/>
        </authorList>
    </citation>
    <scope>NUCLEOTIDE SEQUENCE</scope>
    <source>
        <strain evidence="3">CGMCC 1.15178</strain>
    </source>
</reference>
<dbReference type="Pfam" id="PF01547">
    <property type="entry name" value="SBP_bac_1"/>
    <property type="match status" value="1"/>
</dbReference>
<dbReference type="InterPro" id="IPR006059">
    <property type="entry name" value="SBP"/>
</dbReference>
<keyword evidence="2" id="KW-0732">Signal</keyword>
<organism evidence="3 4">
    <name type="scientific">Paenibacillus nasutitermitis</name>
    <dbReference type="NCBI Taxonomy" id="1652958"/>
    <lineage>
        <taxon>Bacteria</taxon>
        <taxon>Bacillati</taxon>
        <taxon>Bacillota</taxon>
        <taxon>Bacilli</taxon>
        <taxon>Bacillales</taxon>
        <taxon>Paenibacillaceae</taxon>
        <taxon>Paenibacillus</taxon>
    </lineage>
</organism>
<evidence type="ECO:0000313" key="3">
    <source>
        <dbReference type="EMBL" id="GGD72075.1"/>
    </source>
</evidence>
<feature type="chain" id="PRO_5038951091" evidence="2">
    <location>
        <begin position="25"/>
        <end position="518"/>
    </location>
</feature>
<gene>
    <name evidence="3" type="ORF">GCM10010911_32490</name>
</gene>
<dbReference type="PROSITE" id="PS51257">
    <property type="entry name" value="PROKAR_LIPOPROTEIN"/>
    <property type="match status" value="1"/>
</dbReference>